<dbReference type="EMBL" id="GGFL01011807">
    <property type="protein sequence ID" value="MBW75985.1"/>
    <property type="molecule type" value="Transcribed_RNA"/>
</dbReference>
<feature type="signal peptide" evidence="2">
    <location>
        <begin position="1"/>
        <end position="23"/>
    </location>
</feature>
<organism evidence="3">
    <name type="scientific">Anopheles darlingi</name>
    <name type="common">Mosquito</name>
    <dbReference type="NCBI Taxonomy" id="43151"/>
    <lineage>
        <taxon>Eukaryota</taxon>
        <taxon>Metazoa</taxon>
        <taxon>Ecdysozoa</taxon>
        <taxon>Arthropoda</taxon>
        <taxon>Hexapoda</taxon>
        <taxon>Insecta</taxon>
        <taxon>Pterygota</taxon>
        <taxon>Neoptera</taxon>
        <taxon>Endopterygota</taxon>
        <taxon>Diptera</taxon>
        <taxon>Nematocera</taxon>
        <taxon>Culicoidea</taxon>
        <taxon>Culicidae</taxon>
        <taxon>Anophelinae</taxon>
        <taxon>Anopheles</taxon>
    </lineage>
</organism>
<evidence type="ECO:0000313" key="3">
    <source>
        <dbReference type="EMBL" id="MBW75985.1"/>
    </source>
</evidence>
<name>A0A2M4DEN7_ANODA</name>
<feature type="region of interest" description="Disordered" evidence="1">
    <location>
        <begin position="23"/>
        <end position="42"/>
    </location>
</feature>
<proteinExistence type="predicted"/>
<reference evidence="3" key="1">
    <citation type="submission" date="2018-01" db="EMBL/GenBank/DDBJ databases">
        <title>An insight into the sialome of Amazonian anophelines.</title>
        <authorList>
            <person name="Ribeiro J.M."/>
            <person name="Scarpassa V."/>
            <person name="Calvo E."/>
        </authorList>
    </citation>
    <scope>NUCLEOTIDE SEQUENCE</scope>
</reference>
<protein>
    <submittedName>
        <fullName evidence="3">Putative secreted protein</fullName>
    </submittedName>
</protein>
<evidence type="ECO:0000256" key="2">
    <source>
        <dbReference type="SAM" id="SignalP"/>
    </source>
</evidence>
<sequence length="78" mass="8572">MFRSHEVVYTVARLVLLLPATSSSSSNCRANNKLQHGNTTNDMTKLSYPAGVLASDNFVNSSDHRLLRFEASFSLGKP</sequence>
<keyword evidence="2" id="KW-0732">Signal</keyword>
<dbReference type="AlphaFoldDB" id="A0A2M4DEN7"/>
<evidence type="ECO:0000256" key="1">
    <source>
        <dbReference type="SAM" id="MobiDB-lite"/>
    </source>
</evidence>
<accession>A0A2M4DEN7</accession>
<feature type="chain" id="PRO_5014617376" evidence="2">
    <location>
        <begin position="24"/>
        <end position="78"/>
    </location>
</feature>